<comment type="caution">
    <text evidence="2">The sequence shown here is derived from an EMBL/GenBank/DDBJ whole genome shotgun (WGS) entry which is preliminary data.</text>
</comment>
<evidence type="ECO:0000313" key="3">
    <source>
        <dbReference type="Proteomes" id="UP000315295"/>
    </source>
</evidence>
<accession>A0A540K7D5</accession>
<gene>
    <name evidence="2" type="ORF">C1H46_044321</name>
</gene>
<feature type="region of interest" description="Disordered" evidence="1">
    <location>
        <begin position="1"/>
        <end position="85"/>
    </location>
</feature>
<evidence type="ECO:0000256" key="1">
    <source>
        <dbReference type="SAM" id="MobiDB-lite"/>
    </source>
</evidence>
<dbReference type="AlphaFoldDB" id="A0A540K7D5"/>
<protein>
    <submittedName>
        <fullName evidence="2">Uncharacterized protein</fullName>
    </submittedName>
</protein>
<sequence>MMGDGGDFFCASPSGASGESDEGDMTSAGRGGDFVDLGGDEASARGVGEDLGGGEPFEGCGGEASSGGSDVAGGEAAGGEGWWRC</sequence>
<feature type="compositionally biased region" description="Gly residues" evidence="1">
    <location>
        <begin position="75"/>
        <end position="85"/>
    </location>
</feature>
<evidence type="ECO:0000313" key="2">
    <source>
        <dbReference type="EMBL" id="TQD70147.1"/>
    </source>
</evidence>
<dbReference type="EMBL" id="VIEB01001958">
    <property type="protein sequence ID" value="TQD70147.1"/>
    <property type="molecule type" value="Genomic_DNA"/>
</dbReference>
<name>A0A540K7D5_MALBA</name>
<keyword evidence="3" id="KW-1185">Reference proteome</keyword>
<dbReference type="Proteomes" id="UP000315295">
    <property type="component" value="Unassembled WGS sequence"/>
</dbReference>
<feature type="compositionally biased region" description="Gly residues" evidence="1">
    <location>
        <begin position="49"/>
        <end position="65"/>
    </location>
</feature>
<organism evidence="2 3">
    <name type="scientific">Malus baccata</name>
    <name type="common">Siberian crab apple</name>
    <name type="synonym">Pyrus baccata</name>
    <dbReference type="NCBI Taxonomy" id="106549"/>
    <lineage>
        <taxon>Eukaryota</taxon>
        <taxon>Viridiplantae</taxon>
        <taxon>Streptophyta</taxon>
        <taxon>Embryophyta</taxon>
        <taxon>Tracheophyta</taxon>
        <taxon>Spermatophyta</taxon>
        <taxon>Magnoliopsida</taxon>
        <taxon>eudicotyledons</taxon>
        <taxon>Gunneridae</taxon>
        <taxon>Pentapetalae</taxon>
        <taxon>rosids</taxon>
        <taxon>fabids</taxon>
        <taxon>Rosales</taxon>
        <taxon>Rosaceae</taxon>
        <taxon>Amygdaloideae</taxon>
        <taxon>Maleae</taxon>
        <taxon>Malus</taxon>
    </lineage>
</organism>
<proteinExistence type="predicted"/>
<reference evidence="2 3" key="1">
    <citation type="journal article" date="2019" name="G3 (Bethesda)">
        <title>Sequencing of a Wild Apple (Malus baccata) Genome Unravels the Differences Between Cultivated and Wild Apple Species Regarding Disease Resistance and Cold Tolerance.</title>
        <authorList>
            <person name="Chen X."/>
        </authorList>
    </citation>
    <scope>NUCLEOTIDE SEQUENCE [LARGE SCALE GENOMIC DNA]</scope>
    <source>
        <strain evidence="3">cv. Shandingzi</strain>
        <tissue evidence="2">Leaves</tissue>
    </source>
</reference>